<evidence type="ECO:0000256" key="1">
    <source>
        <dbReference type="ARBA" id="ARBA00022450"/>
    </source>
</evidence>
<dbReference type="AlphaFoldDB" id="A0A2W0ENR2"/>
<dbReference type="Gene3D" id="1.10.1200.10">
    <property type="entry name" value="ACP-like"/>
    <property type="match status" value="1"/>
</dbReference>
<dbReference type="GO" id="GO:0000035">
    <property type="term" value="F:acyl binding"/>
    <property type="evidence" value="ECO:0007669"/>
    <property type="project" value="TreeGrafter"/>
</dbReference>
<keyword evidence="1" id="KW-0596">Phosphopantetheine</keyword>
<comment type="caution">
    <text evidence="4">The sequence shown here is derived from an EMBL/GenBank/DDBJ whole genome shotgun (WGS) entry which is preliminary data.</text>
</comment>
<dbReference type="GO" id="GO:0016020">
    <property type="term" value="C:membrane"/>
    <property type="evidence" value="ECO:0007669"/>
    <property type="project" value="GOC"/>
</dbReference>
<sequence length="85" mass="9540">MSGSMNDDLEHQIIKLLSGYLRVDRRTINPDSRLVEDLCVDSVGVVEIVMSINDEFGIDLPDADVTEWRTVGDICCLVRKCIISK</sequence>
<dbReference type="PANTHER" id="PTHR20863:SF76">
    <property type="entry name" value="CARRIER DOMAIN-CONTAINING PROTEIN"/>
    <property type="match status" value="1"/>
</dbReference>
<dbReference type="InterPro" id="IPR009081">
    <property type="entry name" value="PP-bd_ACP"/>
</dbReference>
<accession>A0A2W0ENR2</accession>
<dbReference type="GO" id="GO:0000036">
    <property type="term" value="F:acyl carrier activity"/>
    <property type="evidence" value="ECO:0007669"/>
    <property type="project" value="TreeGrafter"/>
</dbReference>
<evidence type="ECO:0000313" key="4">
    <source>
        <dbReference type="EMBL" id="PYY70110.1"/>
    </source>
</evidence>
<evidence type="ECO:0000256" key="2">
    <source>
        <dbReference type="ARBA" id="ARBA00022553"/>
    </source>
</evidence>
<dbReference type="Pfam" id="PF00550">
    <property type="entry name" value="PP-binding"/>
    <property type="match status" value="1"/>
</dbReference>
<dbReference type="PANTHER" id="PTHR20863">
    <property type="entry name" value="ACYL CARRIER PROTEIN"/>
    <property type="match status" value="1"/>
</dbReference>
<dbReference type="PROSITE" id="PS50075">
    <property type="entry name" value="CARRIER"/>
    <property type="match status" value="1"/>
</dbReference>
<dbReference type="OrthoDB" id="6906181at2"/>
<dbReference type="SUPFAM" id="SSF47336">
    <property type="entry name" value="ACP-like"/>
    <property type="match status" value="1"/>
</dbReference>
<proteinExistence type="predicted"/>
<protein>
    <submittedName>
        <fullName evidence="4">Acyl carrier protein</fullName>
    </submittedName>
</protein>
<keyword evidence="2" id="KW-0597">Phosphoprotein</keyword>
<dbReference type="GO" id="GO:0005829">
    <property type="term" value="C:cytosol"/>
    <property type="evidence" value="ECO:0007669"/>
    <property type="project" value="TreeGrafter"/>
</dbReference>
<dbReference type="Proteomes" id="UP000247437">
    <property type="component" value="Unassembled WGS sequence"/>
</dbReference>
<gene>
    <name evidence="4" type="ORF">CRX42_13100</name>
</gene>
<organism evidence="4 5">
    <name type="scientific">Pseudomonas jessenii</name>
    <dbReference type="NCBI Taxonomy" id="77298"/>
    <lineage>
        <taxon>Bacteria</taxon>
        <taxon>Pseudomonadati</taxon>
        <taxon>Pseudomonadota</taxon>
        <taxon>Gammaproteobacteria</taxon>
        <taxon>Pseudomonadales</taxon>
        <taxon>Pseudomonadaceae</taxon>
        <taxon>Pseudomonas</taxon>
    </lineage>
</organism>
<dbReference type="InterPro" id="IPR036736">
    <property type="entry name" value="ACP-like_sf"/>
</dbReference>
<evidence type="ECO:0000259" key="3">
    <source>
        <dbReference type="PROSITE" id="PS50075"/>
    </source>
</evidence>
<dbReference type="InterPro" id="IPR003231">
    <property type="entry name" value="ACP"/>
</dbReference>
<reference evidence="4 5" key="1">
    <citation type="journal article" date="2018" name="Appl. Microbiol. Biotechnol.">
        <title>Characterization of the caprolactam degradation pathway in Pseudomonas jessenii using mass spectrometry-based proteomics.</title>
        <authorList>
            <person name="Otzen M."/>
            <person name="Palacio C."/>
            <person name="Janssen D.B."/>
        </authorList>
    </citation>
    <scope>NUCLEOTIDE SEQUENCE [LARGE SCALE GENOMIC DNA]</scope>
    <source>
        <strain evidence="4 5">GO3</strain>
    </source>
</reference>
<feature type="domain" description="Carrier" evidence="3">
    <location>
        <begin position="4"/>
        <end position="82"/>
    </location>
</feature>
<dbReference type="EMBL" id="PDLL01000133">
    <property type="protein sequence ID" value="PYY70110.1"/>
    <property type="molecule type" value="Genomic_DNA"/>
</dbReference>
<dbReference type="GO" id="GO:0009245">
    <property type="term" value="P:lipid A biosynthetic process"/>
    <property type="evidence" value="ECO:0007669"/>
    <property type="project" value="TreeGrafter"/>
</dbReference>
<evidence type="ECO:0000313" key="5">
    <source>
        <dbReference type="Proteomes" id="UP000247437"/>
    </source>
</evidence>
<name>A0A2W0ENR2_PSEJE</name>